<gene>
    <name evidence="1" type="ORF">FJTKL_02843</name>
</gene>
<evidence type="ECO:0000313" key="1">
    <source>
        <dbReference type="EMBL" id="KAL2288974.1"/>
    </source>
</evidence>
<organism evidence="1 2">
    <name type="scientific">Diaporthe vaccinii</name>
    <dbReference type="NCBI Taxonomy" id="105482"/>
    <lineage>
        <taxon>Eukaryota</taxon>
        <taxon>Fungi</taxon>
        <taxon>Dikarya</taxon>
        <taxon>Ascomycota</taxon>
        <taxon>Pezizomycotina</taxon>
        <taxon>Sordariomycetes</taxon>
        <taxon>Sordariomycetidae</taxon>
        <taxon>Diaporthales</taxon>
        <taxon>Diaporthaceae</taxon>
        <taxon>Diaporthe</taxon>
        <taxon>Diaporthe eres species complex</taxon>
    </lineage>
</organism>
<dbReference type="Proteomes" id="UP001600888">
    <property type="component" value="Unassembled WGS sequence"/>
</dbReference>
<evidence type="ECO:0000313" key="2">
    <source>
        <dbReference type="Proteomes" id="UP001600888"/>
    </source>
</evidence>
<protein>
    <submittedName>
        <fullName evidence="1">Uncharacterized protein</fullName>
    </submittedName>
</protein>
<sequence>MTYQNTLGFQENAKIPAGFNLRRSSIGGRLVDDDGVEQTLAAHLGDKRRLEGGHTLTEDVAQLLGLADHVLLLDELQSAQGDGAAQRVSTVSGAVGTRLDHEHDVLVSKDTRDRVHAAGDGLAEGDQVGLDVGPLMAEHLAGAADARLDLVADEEDVVLLAQGGNVAEIVVVRHHDAGLTLDGLDDEGCGLLAVTLEDGLQVRHIVEADGVAGGRAESSNVGHERAVVVPTHRPSVKVLGGGKHQSLVLRHALDLVRPLPRDLDGRLHSLGARVHGQHHVVAEDGAHLLGPDGEDVVVEGARAEVTLVDGAVGRQEVEVMLALGVPDIDALGLREDDGQGVVVVRGELVLSSNGGLGGGGMVARGTVARAIGGRDVLVCVGRHLDSCRGFSGRHEEKFGIERVCDRAVCSVSKTVCSLRSRGLSWSLGKGT</sequence>
<reference evidence="1 2" key="1">
    <citation type="submission" date="2024-03" db="EMBL/GenBank/DDBJ databases">
        <title>A high-quality draft genome sequence of Diaporthe vaccinii, a causative agent of upright dieback and viscid rot disease in cranberry plants.</title>
        <authorList>
            <person name="Sarrasin M."/>
            <person name="Lang B.F."/>
            <person name="Burger G."/>
        </authorList>
    </citation>
    <scope>NUCLEOTIDE SEQUENCE [LARGE SCALE GENOMIC DNA]</scope>
    <source>
        <strain evidence="1 2">IS7</strain>
    </source>
</reference>
<keyword evidence="2" id="KW-1185">Reference proteome</keyword>
<name>A0ABR4F2Q2_9PEZI</name>
<accession>A0ABR4F2Q2</accession>
<comment type="caution">
    <text evidence="1">The sequence shown here is derived from an EMBL/GenBank/DDBJ whole genome shotgun (WGS) entry which is preliminary data.</text>
</comment>
<proteinExistence type="predicted"/>
<dbReference type="EMBL" id="JBAWTH010000014">
    <property type="protein sequence ID" value="KAL2288974.1"/>
    <property type="molecule type" value="Genomic_DNA"/>
</dbReference>